<reference evidence="2 3" key="1">
    <citation type="submission" date="2022-03" db="EMBL/GenBank/DDBJ databases">
        <title>Complete genome analysis of Roseomonas KG 17.1 : a prolific producer of plant growth promoters.</title>
        <authorList>
            <person name="Saadouli I."/>
            <person name="Najjari A."/>
            <person name="Mosbah A."/>
            <person name="Ouzari H.I."/>
        </authorList>
    </citation>
    <scope>NUCLEOTIDE SEQUENCE [LARGE SCALE GENOMIC DNA]</scope>
    <source>
        <strain evidence="2 3">KG17-1</strain>
    </source>
</reference>
<dbReference type="EMBL" id="JALBUU010000004">
    <property type="protein sequence ID" value="MCI0754159.1"/>
    <property type="molecule type" value="Genomic_DNA"/>
</dbReference>
<feature type="chain" id="PRO_5047292750" description="Lipoprotein" evidence="1">
    <location>
        <begin position="21"/>
        <end position="209"/>
    </location>
</feature>
<evidence type="ECO:0000256" key="1">
    <source>
        <dbReference type="SAM" id="SignalP"/>
    </source>
</evidence>
<dbReference type="RefSeq" id="WP_241792898.1">
    <property type="nucleotide sequence ID" value="NZ_JALBUU010000004.1"/>
</dbReference>
<evidence type="ECO:0000313" key="2">
    <source>
        <dbReference type="EMBL" id="MCI0754159.1"/>
    </source>
</evidence>
<dbReference type="Proteomes" id="UP001201985">
    <property type="component" value="Unassembled WGS sequence"/>
</dbReference>
<organism evidence="2 3">
    <name type="scientific">Teichococcus vastitatis</name>
    <dbReference type="NCBI Taxonomy" id="2307076"/>
    <lineage>
        <taxon>Bacteria</taxon>
        <taxon>Pseudomonadati</taxon>
        <taxon>Pseudomonadota</taxon>
        <taxon>Alphaproteobacteria</taxon>
        <taxon>Acetobacterales</taxon>
        <taxon>Roseomonadaceae</taxon>
        <taxon>Roseomonas</taxon>
    </lineage>
</organism>
<proteinExistence type="predicted"/>
<keyword evidence="1" id="KW-0732">Signal</keyword>
<accession>A0ABS9W4E2</accession>
<keyword evidence="3" id="KW-1185">Reference proteome</keyword>
<protein>
    <recommendedName>
        <fullName evidence="4">Lipoprotein</fullName>
    </recommendedName>
</protein>
<gene>
    <name evidence="2" type="ORF">MON41_10365</name>
</gene>
<comment type="caution">
    <text evidence="2">The sequence shown here is derived from an EMBL/GenBank/DDBJ whole genome shotgun (WGS) entry which is preliminary data.</text>
</comment>
<name>A0ABS9W4E2_9PROT</name>
<sequence length="209" mass="21079">MRLRGLAAAGLLAGTLGACVAPGSQDDAALRPSLDQVVGRLPVEAAGFTRGMAADMEASQPGQGRAVDYATAARDGVAARAAIASVMVYDHGVPPLPSDTPDAVVLAKLGEGVAEALSPAPGRSMTERERHALPVAGGGPLQCAVLGGSYGRTAMWQQVCVGVAGGRFLKVFVAVPERQRSLLNLDADGFARGIALATRGVPAAGDAAR</sequence>
<dbReference type="PROSITE" id="PS51257">
    <property type="entry name" value="PROKAR_LIPOPROTEIN"/>
    <property type="match status" value="1"/>
</dbReference>
<evidence type="ECO:0008006" key="4">
    <source>
        <dbReference type="Google" id="ProtNLM"/>
    </source>
</evidence>
<feature type="signal peptide" evidence="1">
    <location>
        <begin position="1"/>
        <end position="20"/>
    </location>
</feature>
<evidence type="ECO:0000313" key="3">
    <source>
        <dbReference type="Proteomes" id="UP001201985"/>
    </source>
</evidence>